<evidence type="ECO:0008006" key="3">
    <source>
        <dbReference type="Google" id="ProtNLM"/>
    </source>
</evidence>
<dbReference type="Proteomes" id="UP000446866">
    <property type="component" value="Unassembled WGS sequence"/>
</dbReference>
<dbReference type="Gene3D" id="3.40.109.40">
    <property type="match status" value="1"/>
</dbReference>
<comment type="caution">
    <text evidence="1">The sequence shown here is derived from an EMBL/GenBank/DDBJ whole genome shotgun (WGS) entry which is preliminary data.</text>
</comment>
<name>A0A845QFI2_9FIRM</name>
<evidence type="ECO:0000313" key="2">
    <source>
        <dbReference type="Proteomes" id="UP000446866"/>
    </source>
</evidence>
<dbReference type="EMBL" id="QXWK01000004">
    <property type="protein sequence ID" value="NBH60652.1"/>
    <property type="molecule type" value="Genomic_DNA"/>
</dbReference>
<accession>A0A845QFI2</accession>
<keyword evidence="2" id="KW-1185">Reference proteome</keyword>
<organism evidence="1 2">
    <name type="scientific">Anaerotruncus colihominis</name>
    <dbReference type="NCBI Taxonomy" id="169435"/>
    <lineage>
        <taxon>Bacteria</taxon>
        <taxon>Bacillati</taxon>
        <taxon>Bacillota</taxon>
        <taxon>Clostridia</taxon>
        <taxon>Eubacteriales</taxon>
        <taxon>Oscillospiraceae</taxon>
        <taxon>Anaerotruncus</taxon>
    </lineage>
</organism>
<protein>
    <recommendedName>
        <fullName evidence="3">Vitamin B12 dependent methionine synthase, activation domain</fullName>
    </recommendedName>
</protein>
<dbReference type="InterPro" id="IPR037010">
    <property type="entry name" value="VitB12-dep_Met_synth_activ_sf"/>
</dbReference>
<dbReference type="RefSeq" id="WP_160200951.1">
    <property type="nucleotide sequence ID" value="NZ_QXWK01000004.1"/>
</dbReference>
<evidence type="ECO:0000313" key="1">
    <source>
        <dbReference type="EMBL" id="NBH60652.1"/>
    </source>
</evidence>
<gene>
    <name evidence="1" type="ORF">D0435_03055</name>
</gene>
<dbReference type="GO" id="GO:0008705">
    <property type="term" value="F:methionine synthase activity"/>
    <property type="evidence" value="ECO:0007669"/>
    <property type="project" value="InterPro"/>
</dbReference>
<sequence>MALLQRQTFDIPITEIEGLDDMFFKLIEMKKEKALKRFSAQYEETRQRIFDSVTVRGICESFAVDAISGDEIRLVDGTTIRSEMLSHLFSGAEEIVFAAITVLSYDELAESESDNLKQLFYDGWGSAIADCGHTWLRNKIKNQLSDTGASVSFPWSPGQHEVDIKLQRELFALLRPEDIGITLSPSLMMHPQKSVSSFIGIGRDVEESLRACDFCRLRETCPAAYA</sequence>
<reference evidence="1 2" key="1">
    <citation type="submission" date="2018-08" db="EMBL/GenBank/DDBJ databases">
        <title>Murine metabolic-syndrome-specific gut microbial biobank.</title>
        <authorList>
            <person name="Liu C."/>
        </authorList>
    </citation>
    <scope>NUCLEOTIDE SEQUENCE [LARGE SCALE GENOMIC DNA]</scope>
    <source>
        <strain evidence="1 2">28</strain>
    </source>
</reference>
<dbReference type="SUPFAM" id="SSF56507">
    <property type="entry name" value="Methionine synthase activation domain-like"/>
    <property type="match status" value="1"/>
</dbReference>
<proteinExistence type="predicted"/>
<dbReference type="AlphaFoldDB" id="A0A845QFI2"/>